<dbReference type="InterPro" id="IPR041413">
    <property type="entry name" value="MLTR_LBD"/>
</dbReference>
<dbReference type="Gene3D" id="3.30.450.180">
    <property type="match status" value="1"/>
</dbReference>
<dbReference type="Pfam" id="PF13560">
    <property type="entry name" value="HTH_31"/>
    <property type="match status" value="1"/>
</dbReference>
<dbReference type="SUPFAM" id="SSF47413">
    <property type="entry name" value="lambda repressor-like DNA-binding domains"/>
    <property type="match status" value="1"/>
</dbReference>
<dbReference type="Pfam" id="PF17765">
    <property type="entry name" value="MLTR_LBD"/>
    <property type="match status" value="1"/>
</dbReference>
<dbReference type="SMART" id="SM00530">
    <property type="entry name" value="HTH_XRE"/>
    <property type="match status" value="1"/>
</dbReference>
<organism evidence="2 3">
    <name type="scientific">Aureimonas endophytica</name>
    <dbReference type="NCBI Taxonomy" id="2027858"/>
    <lineage>
        <taxon>Bacteria</taxon>
        <taxon>Pseudomonadati</taxon>
        <taxon>Pseudomonadota</taxon>
        <taxon>Alphaproteobacteria</taxon>
        <taxon>Hyphomicrobiales</taxon>
        <taxon>Aurantimonadaceae</taxon>
        <taxon>Aureimonas</taxon>
    </lineage>
</organism>
<evidence type="ECO:0000313" key="3">
    <source>
        <dbReference type="Proteomes" id="UP000644699"/>
    </source>
</evidence>
<dbReference type="PANTHER" id="PTHR35010:SF2">
    <property type="entry name" value="BLL4672 PROTEIN"/>
    <property type="match status" value="1"/>
</dbReference>
<reference evidence="2" key="1">
    <citation type="journal article" date="2014" name="Int. J. Syst. Evol. Microbiol.">
        <title>Complete genome sequence of Corynebacterium casei LMG S-19264T (=DSM 44701T), isolated from a smear-ripened cheese.</title>
        <authorList>
            <consortium name="US DOE Joint Genome Institute (JGI-PGF)"/>
            <person name="Walter F."/>
            <person name="Albersmeier A."/>
            <person name="Kalinowski J."/>
            <person name="Ruckert C."/>
        </authorList>
    </citation>
    <scope>NUCLEOTIDE SEQUENCE</scope>
    <source>
        <strain evidence="2">CGMCC 1.15367</strain>
    </source>
</reference>
<sequence length="264" mass="28775">MTDPDASRRRQLGDFLRARREATRAEAVGLPGGGRRRTPGLRREELADLAGISAVWYARIEQGREVAPSPAALVRLAEGLRLGRVERAHLFALAARHDPAAVLHGDTAPAPDLLETVAALSGPAYLIDRLWTAVAWNASAEALFAGWLGGAERNLLRYVFFDPAARDFIVDWDARARRLVAEFRADRAAGPDDAARQALIGELRQGSPLFCAAWAEQHVLGREGGLRLFAHPSRGRLAFRQVTLLPAEEPELKFVLLLEGEGAG</sequence>
<dbReference type="GO" id="GO:0003677">
    <property type="term" value="F:DNA binding"/>
    <property type="evidence" value="ECO:0007669"/>
    <property type="project" value="InterPro"/>
</dbReference>
<keyword evidence="3" id="KW-1185">Reference proteome</keyword>
<dbReference type="Gene3D" id="1.10.260.40">
    <property type="entry name" value="lambda repressor-like DNA-binding domains"/>
    <property type="match status" value="1"/>
</dbReference>
<name>A0A917E7H7_9HYPH</name>
<evidence type="ECO:0000313" key="2">
    <source>
        <dbReference type="EMBL" id="GGE08165.1"/>
    </source>
</evidence>
<dbReference type="CDD" id="cd00093">
    <property type="entry name" value="HTH_XRE"/>
    <property type="match status" value="1"/>
</dbReference>
<protein>
    <submittedName>
        <fullName evidence="2">Transcriptional regulator</fullName>
    </submittedName>
</protein>
<accession>A0A917E7H7</accession>
<dbReference type="EMBL" id="BMIQ01000004">
    <property type="protein sequence ID" value="GGE08165.1"/>
    <property type="molecule type" value="Genomic_DNA"/>
</dbReference>
<dbReference type="PROSITE" id="PS50943">
    <property type="entry name" value="HTH_CROC1"/>
    <property type="match status" value="1"/>
</dbReference>
<dbReference type="PANTHER" id="PTHR35010">
    <property type="entry name" value="BLL4672 PROTEIN-RELATED"/>
    <property type="match status" value="1"/>
</dbReference>
<comment type="caution">
    <text evidence="2">The sequence shown here is derived from an EMBL/GenBank/DDBJ whole genome shotgun (WGS) entry which is preliminary data.</text>
</comment>
<dbReference type="InterPro" id="IPR001387">
    <property type="entry name" value="Cro/C1-type_HTH"/>
</dbReference>
<gene>
    <name evidence="2" type="ORF">GCM10011390_29060</name>
</gene>
<evidence type="ECO:0000259" key="1">
    <source>
        <dbReference type="PROSITE" id="PS50943"/>
    </source>
</evidence>
<dbReference type="Proteomes" id="UP000644699">
    <property type="component" value="Unassembled WGS sequence"/>
</dbReference>
<dbReference type="RefSeq" id="WP_188909642.1">
    <property type="nucleotide sequence ID" value="NZ_BMIQ01000004.1"/>
</dbReference>
<reference evidence="2" key="2">
    <citation type="submission" date="2020-09" db="EMBL/GenBank/DDBJ databases">
        <authorList>
            <person name="Sun Q."/>
            <person name="Zhou Y."/>
        </authorList>
    </citation>
    <scope>NUCLEOTIDE SEQUENCE</scope>
    <source>
        <strain evidence="2">CGMCC 1.15367</strain>
    </source>
</reference>
<dbReference type="AlphaFoldDB" id="A0A917E7H7"/>
<feature type="domain" description="HTH cro/C1-type" evidence="1">
    <location>
        <begin position="40"/>
        <end position="88"/>
    </location>
</feature>
<proteinExistence type="predicted"/>
<dbReference type="InterPro" id="IPR010982">
    <property type="entry name" value="Lambda_DNA-bd_dom_sf"/>
</dbReference>